<sequence length="75" mass="8328">MSVEQLNNQLSLAHARITSQDRQIASQDQQIASQDQQIASQQTQLNKLTGMIGLPPVSFKKYVLTDLSVNIDFIA</sequence>
<evidence type="ECO:0000313" key="1">
    <source>
        <dbReference type="EMBL" id="CAK5024258.1"/>
    </source>
</evidence>
<name>A0ACB0XYZ8_MELEN</name>
<evidence type="ECO:0000313" key="2">
    <source>
        <dbReference type="Proteomes" id="UP001497535"/>
    </source>
</evidence>
<comment type="caution">
    <text evidence="1">The sequence shown here is derived from an EMBL/GenBank/DDBJ whole genome shotgun (WGS) entry which is preliminary data.</text>
</comment>
<dbReference type="Proteomes" id="UP001497535">
    <property type="component" value="Unassembled WGS sequence"/>
</dbReference>
<proteinExistence type="predicted"/>
<gene>
    <name evidence="1" type="ORF">MENTE1834_LOCUS5444</name>
</gene>
<keyword evidence="2" id="KW-1185">Reference proteome</keyword>
<dbReference type="EMBL" id="CAVMJV010000004">
    <property type="protein sequence ID" value="CAK5024258.1"/>
    <property type="molecule type" value="Genomic_DNA"/>
</dbReference>
<accession>A0ACB0XYZ8</accession>
<protein>
    <submittedName>
        <fullName evidence="1">Uncharacterized protein</fullName>
    </submittedName>
</protein>
<organism evidence="1 2">
    <name type="scientific">Meloidogyne enterolobii</name>
    <name type="common">Root-knot nematode worm</name>
    <name type="synonym">Meloidogyne mayaguensis</name>
    <dbReference type="NCBI Taxonomy" id="390850"/>
    <lineage>
        <taxon>Eukaryota</taxon>
        <taxon>Metazoa</taxon>
        <taxon>Ecdysozoa</taxon>
        <taxon>Nematoda</taxon>
        <taxon>Chromadorea</taxon>
        <taxon>Rhabditida</taxon>
        <taxon>Tylenchina</taxon>
        <taxon>Tylenchomorpha</taxon>
        <taxon>Tylenchoidea</taxon>
        <taxon>Meloidogynidae</taxon>
        <taxon>Meloidogyninae</taxon>
        <taxon>Meloidogyne</taxon>
    </lineage>
</organism>
<reference evidence="1" key="1">
    <citation type="submission" date="2023-11" db="EMBL/GenBank/DDBJ databases">
        <authorList>
            <person name="Poullet M."/>
        </authorList>
    </citation>
    <scope>NUCLEOTIDE SEQUENCE</scope>
    <source>
        <strain evidence="1">E1834</strain>
    </source>
</reference>